<dbReference type="EMBL" id="SGXC01000001">
    <property type="protein sequence ID" value="RZS86336.1"/>
    <property type="molecule type" value="Genomic_DNA"/>
</dbReference>
<dbReference type="Pfam" id="PF03401">
    <property type="entry name" value="TctC"/>
    <property type="match status" value="1"/>
</dbReference>
<dbReference type="Gene3D" id="3.40.190.10">
    <property type="entry name" value="Periplasmic binding protein-like II"/>
    <property type="match status" value="1"/>
</dbReference>
<organism evidence="3 4">
    <name type="scientific">Pigmentiphaga kullae</name>
    <dbReference type="NCBI Taxonomy" id="151784"/>
    <lineage>
        <taxon>Bacteria</taxon>
        <taxon>Pseudomonadati</taxon>
        <taxon>Pseudomonadota</taxon>
        <taxon>Betaproteobacteria</taxon>
        <taxon>Burkholderiales</taxon>
        <taxon>Alcaligenaceae</taxon>
        <taxon>Pigmentiphaga</taxon>
    </lineage>
</organism>
<accession>A0A4Q7NN39</accession>
<keyword evidence="4" id="KW-1185">Reference proteome</keyword>
<sequence>MLKITRRRLGAALAAAGVVWSAAGYAQRYPEKPITIVVAYPPGSDTDVMARLYAEKLAPRAGQPVLVVNRAGASGMLGSSHVAHAAPDGHTLLFAPSTFATAPLVLRQAGAAGYDPVTDFKPVIQMTTSSLLLVAHPGSGFRTLGDIVEASRRGQRISYGTSGSGSPMHIVGEWLNRSAGTGLQHIPYKGVAPSVTDVVAGHIPVALVTIGPVRQYLKAGKLTAIAVADPDRTPFLPDVPSIAESGYPEVRLRAWNAFFAPAGTPAPVVAWLNDKLGQVLALPDVVEALAAMSAVPAGGSPGRLGAQVAADYRQLGRLIDELKIQAD</sequence>
<dbReference type="PIRSF" id="PIRSF017082">
    <property type="entry name" value="YflP"/>
    <property type="match status" value="1"/>
</dbReference>
<feature type="signal peptide" evidence="2">
    <location>
        <begin position="1"/>
        <end position="26"/>
    </location>
</feature>
<evidence type="ECO:0000313" key="4">
    <source>
        <dbReference type="Proteomes" id="UP000292445"/>
    </source>
</evidence>
<feature type="chain" id="PRO_5020207153" evidence="2">
    <location>
        <begin position="27"/>
        <end position="327"/>
    </location>
</feature>
<comment type="similarity">
    <text evidence="1">Belongs to the UPF0065 (bug) family.</text>
</comment>
<proteinExistence type="inferred from homology"/>
<keyword evidence="2" id="KW-0732">Signal</keyword>
<name>A0A4Q7NN39_9BURK</name>
<dbReference type="InterPro" id="IPR005064">
    <property type="entry name" value="BUG"/>
</dbReference>
<keyword evidence="3" id="KW-0675">Receptor</keyword>
<comment type="caution">
    <text evidence="3">The sequence shown here is derived from an EMBL/GenBank/DDBJ whole genome shotgun (WGS) entry which is preliminary data.</text>
</comment>
<dbReference type="Proteomes" id="UP000292445">
    <property type="component" value="Unassembled WGS sequence"/>
</dbReference>
<dbReference type="RefSeq" id="WP_130357441.1">
    <property type="nucleotide sequence ID" value="NZ_SGXC01000001.1"/>
</dbReference>
<evidence type="ECO:0000313" key="3">
    <source>
        <dbReference type="EMBL" id="RZS86336.1"/>
    </source>
</evidence>
<protein>
    <submittedName>
        <fullName evidence="3">Tripartite-type tricarboxylate transporter receptor subunit TctC</fullName>
    </submittedName>
</protein>
<evidence type="ECO:0000256" key="1">
    <source>
        <dbReference type="ARBA" id="ARBA00006987"/>
    </source>
</evidence>
<evidence type="ECO:0000256" key="2">
    <source>
        <dbReference type="SAM" id="SignalP"/>
    </source>
</evidence>
<dbReference type="OrthoDB" id="8675557at2"/>
<dbReference type="InterPro" id="IPR042100">
    <property type="entry name" value="Bug_dom1"/>
</dbReference>
<dbReference type="PANTHER" id="PTHR42928:SF5">
    <property type="entry name" value="BLR1237 PROTEIN"/>
    <property type="match status" value="1"/>
</dbReference>
<gene>
    <name evidence="3" type="ORF">EV675_2376</name>
</gene>
<reference evidence="3 4" key="1">
    <citation type="submission" date="2019-02" db="EMBL/GenBank/DDBJ databases">
        <title>Genomic Encyclopedia of Type Strains, Phase IV (KMG-IV): sequencing the most valuable type-strain genomes for metagenomic binning, comparative biology and taxonomic classification.</title>
        <authorList>
            <person name="Goeker M."/>
        </authorList>
    </citation>
    <scope>NUCLEOTIDE SEQUENCE [LARGE SCALE GENOMIC DNA]</scope>
    <source>
        <strain evidence="3 4">K24</strain>
    </source>
</reference>
<dbReference type="SUPFAM" id="SSF53850">
    <property type="entry name" value="Periplasmic binding protein-like II"/>
    <property type="match status" value="1"/>
</dbReference>
<dbReference type="AlphaFoldDB" id="A0A4Q7NN39"/>
<dbReference type="PANTHER" id="PTHR42928">
    <property type="entry name" value="TRICARBOXYLATE-BINDING PROTEIN"/>
    <property type="match status" value="1"/>
</dbReference>
<dbReference type="Gene3D" id="3.40.190.150">
    <property type="entry name" value="Bordetella uptake gene, domain 1"/>
    <property type="match status" value="1"/>
</dbReference>